<dbReference type="InterPro" id="IPR014001">
    <property type="entry name" value="Helicase_ATP-bd"/>
</dbReference>
<protein>
    <recommendedName>
        <fullName evidence="11">Helicase protein</fullName>
    </recommendedName>
</protein>
<dbReference type="OrthoDB" id="10025033at2759"/>
<accession>A0A238BNV6</accession>
<dbReference type="SMART" id="SM00487">
    <property type="entry name" value="DEXDc"/>
    <property type="match status" value="1"/>
</dbReference>
<evidence type="ECO:0000313" key="9">
    <source>
        <dbReference type="EMBL" id="OZC06325.1"/>
    </source>
</evidence>
<sequence>MEAESSKCSVDNNDLGGKQVEDNMDKRSENLANQSQPPFFTNEMIDIDDNKSKIKSHEEMHLPEANTLELDVANLPVKISSVTKKISVLEDARKSKFVPVHRSESVEAQRSKLPIYAEEQSIMEAINDNCATIICGETGSGKTTQLPQFLYEAGYTRNGKLIGITEPRRVAAISMAARVAQEMNLPNAVSYQVSKFIWITNLKERVKIEFIRNTVVYCWSMGIIKYEGNRSVDTSILFMTDGVLMKEMQKDVMLSAYSVIIIDEAHERSMYSDVLIGLLTRIAPYRLRMGSPLKLIIMSATLRLDDFRNKRLFPMSLPPVLSIDVRQYPVSVYFEKRTPENYLTAAFHKICEIHEHKSPGTILVFLSGKQKTYKRKKKKASEEKLKQNQLELGKTISNKSKRIEKSADEELADDRFADADLDCGGSGSEMDEFNFCPEASRPRNSSAPPLFCLPLYSLLSSKKQQRIFEPVPDGHRMCVIATNVAETSLTIPAVRYVVDSGREKRRCYDPITGVSQFVVSWISQASADQRAGRAGRVQPGEVYRYHCFLLKSLQQQYNLEEMIVLMLYSSAVYSDFEKFSAPEILTKPVDQLVLHLKSMNIVKVANFPFPTPPDKDSLEEAEKRLIRLGALQVTKEARISLLGKTLSVFPLAPVFAKILVMANQHSLISHACCLVAALSVREPLIPLYSLRGGNAQETQALMLEALKQRRSWCPPGQARNFGDLTVLLQAILNAEALEGSEEECHRLGVRYKALIEIRKLRQQLTKIINSKCPQDKSLVVKLDMKPPTDEEILMLRQIVTASLTENIARRVDPIATESVPKGAYQSQKLKDYVYIDPSSILFKDEPDWVLYHEIVERKDKKYMQNVICVEENWLPRLANTYCHFKPIKEVEPRYDPATDNIVIFMNGTFSDMHWPLGRVEQPLPVNINLYRYFAQFFLDGSICPSLAPYADKLLLSPSTMTKPWAKLQLRTEKLLNALIEYEVTNRNRLLEVWRNKSEYLLDEYLEWLPQFLHENVQMNWPPN</sequence>
<dbReference type="GO" id="GO:0005524">
    <property type="term" value="F:ATP binding"/>
    <property type="evidence" value="ECO:0007669"/>
    <property type="project" value="UniProtKB-KW"/>
</dbReference>
<dbReference type="InterPro" id="IPR056371">
    <property type="entry name" value="DHX37-like_C"/>
</dbReference>
<feature type="compositionally biased region" description="Polar residues" evidence="6">
    <location>
        <begin position="1"/>
        <end position="12"/>
    </location>
</feature>
<dbReference type="GO" id="GO:0005730">
    <property type="term" value="C:nucleolus"/>
    <property type="evidence" value="ECO:0007669"/>
    <property type="project" value="TreeGrafter"/>
</dbReference>
<dbReference type="Proteomes" id="UP000242913">
    <property type="component" value="Unassembled WGS sequence"/>
</dbReference>
<keyword evidence="10" id="KW-1185">Reference proteome</keyword>
<dbReference type="Pfam" id="PF21010">
    <property type="entry name" value="HA2_C"/>
    <property type="match status" value="1"/>
</dbReference>
<dbReference type="InterPro" id="IPR027417">
    <property type="entry name" value="P-loop_NTPase"/>
</dbReference>
<dbReference type="Gene3D" id="3.40.50.300">
    <property type="entry name" value="P-loop containing nucleotide triphosphate hydrolases"/>
    <property type="match status" value="2"/>
</dbReference>
<dbReference type="Gene3D" id="1.20.120.1080">
    <property type="match status" value="1"/>
</dbReference>
<evidence type="ECO:0008006" key="11">
    <source>
        <dbReference type="Google" id="ProtNLM"/>
    </source>
</evidence>
<dbReference type="SUPFAM" id="SSF52540">
    <property type="entry name" value="P-loop containing nucleoside triphosphate hydrolases"/>
    <property type="match status" value="1"/>
</dbReference>
<keyword evidence="5" id="KW-0067">ATP-binding</keyword>
<dbReference type="PANTHER" id="PTHR18934:SF99">
    <property type="entry name" value="ATP-DEPENDENT RNA HELICASE DHX37-RELATED"/>
    <property type="match status" value="1"/>
</dbReference>
<dbReference type="PANTHER" id="PTHR18934">
    <property type="entry name" value="ATP-DEPENDENT RNA HELICASE"/>
    <property type="match status" value="1"/>
</dbReference>
<keyword evidence="4" id="KW-0347">Helicase</keyword>
<dbReference type="GO" id="GO:0003724">
    <property type="term" value="F:RNA helicase activity"/>
    <property type="evidence" value="ECO:0007669"/>
    <property type="project" value="UniProtKB-EC"/>
</dbReference>
<keyword evidence="3" id="KW-0378">Hydrolase</keyword>
<evidence type="ECO:0000256" key="5">
    <source>
        <dbReference type="ARBA" id="ARBA00022840"/>
    </source>
</evidence>
<feature type="domain" description="Helicase ATP-binding" evidence="7">
    <location>
        <begin position="123"/>
        <end position="320"/>
    </location>
</feature>
<dbReference type="InterPro" id="IPR002464">
    <property type="entry name" value="DNA/RNA_helicase_DEAH_CS"/>
</dbReference>
<dbReference type="Pfam" id="PF00270">
    <property type="entry name" value="DEAD"/>
    <property type="match status" value="1"/>
</dbReference>
<evidence type="ECO:0000256" key="6">
    <source>
        <dbReference type="SAM" id="MobiDB-lite"/>
    </source>
</evidence>
<feature type="domain" description="Helicase C-terminal" evidence="8">
    <location>
        <begin position="342"/>
        <end position="600"/>
    </location>
</feature>
<dbReference type="PROSITE" id="PS51192">
    <property type="entry name" value="HELICASE_ATP_BIND_1"/>
    <property type="match status" value="1"/>
</dbReference>
<dbReference type="PROSITE" id="PS51194">
    <property type="entry name" value="HELICASE_CTER"/>
    <property type="match status" value="1"/>
</dbReference>
<evidence type="ECO:0000256" key="4">
    <source>
        <dbReference type="ARBA" id="ARBA00022806"/>
    </source>
</evidence>
<evidence type="ECO:0000259" key="7">
    <source>
        <dbReference type="PROSITE" id="PS51192"/>
    </source>
</evidence>
<dbReference type="InterPro" id="IPR001650">
    <property type="entry name" value="Helicase_C-like"/>
</dbReference>
<gene>
    <name evidence="9" type="ORF">X798_06686</name>
</gene>
<dbReference type="Pfam" id="PF07717">
    <property type="entry name" value="OB_NTP_bind"/>
    <property type="match status" value="1"/>
</dbReference>
<dbReference type="SMART" id="SM00490">
    <property type="entry name" value="HELICc"/>
    <property type="match status" value="1"/>
</dbReference>
<dbReference type="InterPro" id="IPR007502">
    <property type="entry name" value="Helicase-assoc_dom"/>
</dbReference>
<comment type="similarity">
    <text evidence="1">Belongs to the DEAD box helicase family. DEAH subfamily.</text>
</comment>
<dbReference type="GO" id="GO:0016787">
    <property type="term" value="F:hydrolase activity"/>
    <property type="evidence" value="ECO:0007669"/>
    <property type="project" value="UniProtKB-KW"/>
</dbReference>
<organism evidence="9 10">
    <name type="scientific">Onchocerca flexuosa</name>
    <dbReference type="NCBI Taxonomy" id="387005"/>
    <lineage>
        <taxon>Eukaryota</taxon>
        <taxon>Metazoa</taxon>
        <taxon>Ecdysozoa</taxon>
        <taxon>Nematoda</taxon>
        <taxon>Chromadorea</taxon>
        <taxon>Rhabditida</taxon>
        <taxon>Spirurina</taxon>
        <taxon>Spiruromorpha</taxon>
        <taxon>Filarioidea</taxon>
        <taxon>Onchocercidae</taxon>
        <taxon>Onchocerca</taxon>
    </lineage>
</organism>
<keyword evidence="2" id="KW-0547">Nucleotide-binding</keyword>
<evidence type="ECO:0000259" key="8">
    <source>
        <dbReference type="PROSITE" id="PS51194"/>
    </source>
</evidence>
<feature type="region of interest" description="Disordered" evidence="6">
    <location>
        <begin position="1"/>
        <end position="37"/>
    </location>
</feature>
<dbReference type="Pfam" id="PF23362">
    <property type="entry name" value="DHX37_C"/>
    <property type="match status" value="1"/>
</dbReference>
<evidence type="ECO:0000256" key="1">
    <source>
        <dbReference type="ARBA" id="ARBA00008792"/>
    </source>
</evidence>
<dbReference type="EMBL" id="KZ270139">
    <property type="protein sequence ID" value="OZC06325.1"/>
    <property type="molecule type" value="Genomic_DNA"/>
</dbReference>
<evidence type="ECO:0000256" key="3">
    <source>
        <dbReference type="ARBA" id="ARBA00022801"/>
    </source>
</evidence>
<proteinExistence type="inferred from homology"/>
<feature type="compositionally biased region" description="Basic and acidic residues" evidence="6">
    <location>
        <begin position="19"/>
        <end position="29"/>
    </location>
</feature>
<dbReference type="CDD" id="cd18791">
    <property type="entry name" value="SF2_C_RHA"/>
    <property type="match status" value="1"/>
</dbReference>
<dbReference type="GO" id="GO:0003723">
    <property type="term" value="F:RNA binding"/>
    <property type="evidence" value="ECO:0007669"/>
    <property type="project" value="TreeGrafter"/>
</dbReference>
<dbReference type="InterPro" id="IPR011709">
    <property type="entry name" value="DEAD-box_helicase_OB_fold"/>
</dbReference>
<dbReference type="GO" id="GO:0000462">
    <property type="term" value="P:maturation of SSU-rRNA from tricistronic rRNA transcript (SSU-rRNA, 5.8S rRNA, LSU-rRNA)"/>
    <property type="evidence" value="ECO:0007669"/>
    <property type="project" value="TreeGrafter"/>
</dbReference>
<dbReference type="PROSITE" id="PS00690">
    <property type="entry name" value="DEAH_ATP_HELICASE"/>
    <property type="match status" value="1"/>
</dbReference>
<name>A0A238BNV6_9BILA</name>
<dbReference type="Pfam" id="PF00271">
    <property type="entry name" value="Helicase_C"/>
    <property type="match status" value="1"/>
</dbReference>
<evidence type="ECO:0000313" key="10">
    <source>
        <dbReference type="Proteomes" id="UP000242913"/>
    </source>
</evidence>
<evidence type="ECO:0000256" key="2">
    <source>
        <dbReference type="ARBA" id="ARBA00022741"/>
    </source>
</evidence>
<reference evidence="9 10" key="1">
    <citation type="submission" date="2015-12" db="EMBL/GenBank/DDBJ databases">
        <title>Draft genome of the nematode, Onchocerca flexuosa.</title>
        <authorList>
            <person name="Mitreva M."/>
        </authorList>
    </citation>
    <scope>NUCLEOTIDE SEQUENCE [LARGE SCALE GENOMIC DNA]</scope>
    <source>
        <strain evidence="9">Red Deer</strain>
    </source>
</reference>
<dbReference type="SMART" id="SM00847">
    <property type="entry name" value="HA2"/>
    <property type="match status" value="1"/>
</dbReference>
<dbReference type="AlphaFoldDB" id="A0A238BNV6"/>
<dbReference type="InterPro" id="IPR011545">
    <property type="entry name" value="DEAD/DEAH_box_helicase_dom"/>
</dbReference>